<feature type="domain" description="Choloylglycine hydrolase/NAAA C-terminal" evidence="4">
    <location>
        <begin position="107"/>
        <end position="359"/>
    </location>
</feature>
<proteinExistence type="inferred from homology"/>
<reference evidence="5" key="1">
    <citation type="submission" date="2021-01" db="EMBL/GenBank/DDBJ databases">
        <authorList>
            <person name="Corre E."/>
            <person name="Pelletier E."/>
            <person name="Niang G."/>
            <person name="Scheremetjew M."/>
            <person name="Finn R."/>
            <person name="Kale V."/>
            <person name="Holt S."/>
            <person name="Cochrane G."/>
            <person name="Meng A."/>
            <person name="Brown T."/>
            <person name="Cohen L."/>
        </authorList>
    </citation>
    <scope>NUCLEOTIDE SEQUENCE</scope>
    <source>
        <strain evidence="5">NY070348D</strain>
    </source>
</reference>
<gene>
    <name evidence="5" type="ORF">QSP1433_LOCUS6148</name>
</gene>
<dbReference type="SUPFAM" id="SSF56235">
    <property type="entry name" value="N-terminal nucleophile aminohydrolases (Ntn hydrolases)"/>
    <property type="match status" value="1"/>
</dbReference>
<dbReference type="InterPro" id="IPR052193">
    <property type="entry name" value="Peptidase_C59"/>
</dbReference>
<feature type="signal peptide" evidence="3">
    <location>
        <begin position="1"/>
        <end position="20"/>
    </location>
</feature>
<keyword evidence="2" id="KW-0378">Hydrolase</keyword>
<keyword evidence="3" id="KW-0732">Signal</keyword>
<dbReference type="PANTHER" id="PTHR35527:SF2">
    <property type="entry name" value="HYDROLASE"/>
    <property type="match status" value="1"/>
</dbReference>
<sequence>MKGISLGQVCCAVLLGLVNGCSYVEVPYGGNQYVTGRTMELGGLWLESKWTVQALQRGWSFPTSFFPSKMDRFSETARLLRRASKSKSNYGIVGVFGGFSFPELHINLEVLLDGMNEHGLSVGAHTHRGAKYQAPVDGVDSIQFLAFVPWVLANYKNVQEVVEAIESGELLVTSRSYVPSGLGIHFYLADSNGKSVVVEYVNGKPMIHDNTVRVMTNDPEFDWQLRNLNQYAGIGPTNPSRKDDCGEIDTEIGPVPRAVGHGFNLFGLPGDSGPPARFVRMFVYKQLALYSNPPKNERDGIVLCQSIINSVEIPLGVVPKISKGDFGDFTQWALIKIPSTRKFMYRSYDNMKWKSIDMPQLVPFFENGSKPNILHVFTNETGIEDVTSKFTGA</sequence>
<evidence type="ECO:0000256" key="1">
    <source>
        <dbReference type="ARBA" id="ARBA00006625"/>
    </source>
</evidence>
<dbReference type="Pfam" id="PF02275">
    <property type="entry name" value="CBAH"/>
    <property type="match status" value="1"/>
</dbReference>
<name>A0A7S2RR39_9STRA</name>
<feature type="chain" id="PRO_5031292521" description="Choloylglycine hydrolase/NAAA C-terminal domain-containing protein" evidence="3">
    <location>
        <begin position="21"/>
        <end position="393"/>
    </location>
</feature>
<dbReference type="PANTHER" id="PTHR35527">
    <property type="entry name" value="CHOLOYLGLYCINE HYDROLASE"/>
    <property type="match status" value="1"/>
</dbReference>
<protein>
    <recommendedName>
        <fullName evidence="4">Choloylglycine hydrolase/NAAA C-terminal domain-containing protein</fullName>
    </recommendedName>
</protein>
<dbReference type="AlphaFoldDB" id="A0A7S2RR39"/>
<comment type="similarity">
    <text evidence="1">Belongs to the peptidase C59 family.</text>
</comment>
<accession>A0A7S2RR39</accession>
<evidence type="ECO:0000256" key="3">
    <source>
        <dbReference type="SAM" id="SignalP"/>
    </source>
</evidence>
<organism evidence="5">
    <name type="scientific">Mucochytrium quahogii</name>
    <dbReference type="NCBI Taxonomy" id="96639"/>
    <lineage>
        <taxon>Eukaryota</taxon>
        <taxon>Sar</taxon>
        <taxon>Stramenopiles</taxon>
        <taxon>Bigyra</taxon>
        <taxon>Labyrinthulomycetes</taxon>
        <taxon>Thraustochytrida</taxon>
        <taxon>Thraustochytriidae</taxon>
        <taxon>Mucochytrium</taxon>
    </lineage>
</organism>
<dbReference type="InterPro" id="IPR029055">
    <property type="entry name" value="Ntn_hydrolases_N"/>
</dbReference>
<evidence type="ECO:0000259" key="4">
    <source>
        <dbReference type="Pfam" id="PF02275"/>
    </source>
</evidence>
<evidence type="ECO:0000313" key="5">
    <source>
        <dbReference type="EMBL" id="CAD9678375.1"/>
    </source>
</evidence>
<dbReference type="InterPro" id="IPR029132">
    <property type="entry name" value="CBAH/NAAA_C"/>
</dbReference>
<dbReference type="Gene3D" id="3.60.60.10">
    <property type="entry name" value="Penicillin V Acylase, Chain A"/>
    <property type="match status" value="1"/>
</dbReference>
<dbReference type="EMBL" id="HBHK01009835">
    <property type="protein sequence ID" value="CAD9678375.1"/>
    <property type="molecule type" value="Transcribed_RNA"/>
</dbReference>
<evidence type="ECO:0000256" key="2">
    <source>
        <dbReference type="ARBA" id="ARBA00022801"/>
    </source>
</evidence>
<dbReference type="GO" id="GO:0016787">
    <property type="term" value="F:hydrolase activity"/>
    <property type="evidence" value="ECO:0007669"/>
    <property type="project" value="UniProtKB-KW"/>
</dbReference>